<proteinExistence type="predicted"/>
<reference evidence="3" key="1">
    <citation type="submission" date="2025-08" db="UniProtKB">
        <authorList>
            <consortium name="RefSeq"/>
        </authorList>
    </citation>
    <scope>IDENTIFICATION</scope>
</reference>
<protein>
    <submittedName>
        <fullName evidence="3">Uncharacterized protein</fullName>
    </submittedName>
</protein>
<dbReference type="RefSeq" id="XP_016938433.3">
    <property type="nucleotide sequence ID" value="XM_017082944.4"/>
</dbReference>
<evidence type="ECO:0000313" key="3">
    <source>
        <dbReference type="RefSeq" id="XP_016938433.3"/>
    </source>
</evidence>
<keyword evidence="2" id="KW-1185">Reference proteome</keyword>
<accession>A0AB39ZPE4</accession>
<name>A0AB39ZPE4_DROSZ</name>
<dbReference type="Proteomes" id="UP001652628">
    <property type="component" value="Chromosome 3"/>
</dbReference>
<sequence>MSLPPWKMDHPWMWLSQLNRNGPALILRHYKRKPAFRPKAPEPKSPSNPRADPVKSKFEATRGKLMHLLRRFDEVNSIIDGSRRRINPFQPVALIELEYADIERQMKEGIYKWSEYDFEESEDVSSLENAMEKQKLED</sequence>
<evidence type="ECO:0000256" key="1">
    <source>
        <dbReference type="SAM" id="MobiDB-lite"/>
    </source>
</evidence>
<dbReference type="GeneID" id="108016310"/>
<evidence type="ECO:0000313" key="2">
    <source>
        <dbReference type="Proteomes" id="UP001652628"/>
    </source>
</evidence>
<dbReference type="AlphaFoldDB" id="A0AB39ZPE4"/>
<feature type="region of interest" description="Disordered" evidence="1">
    <location>
        <begin position="118"/>
        <end position="138"/>
    </location>
</feature>
<feature type="region of interest" description="Disordered" evidence="1">
    <location>
        <begin position="33"/>
        <end position="57"/>
    </location>
</feature>
<gene>
    <name evidence="3" type="primary">LOC108016310</name>
</gene>
<organism evidence="2 3">
    <name type="scientific">Drosophila suzukii</name>
    <name type="common">Spotted-wing drosophila fruit fly</name>
    <dbReference type="NCBI Taxonomy" id="28584"/>
    <lineage>
        <taxon>Eukaryota</taxon>
        <taxon>Metazoa</taxon>
        <taxon>Ecdysozoa</taxon>
        <taxon>Arthropoda</taxon>
        <taxon>Hexapoda</taxon>
        <taxon>Insecta</taxon>
        <taxon>Pterygota</taxon>
        <taxon>Neoptera</taxon>
        <taxon>Endopterygota</taxon>
        <taxon>Diptera</taxon>
        <taxon>Brachycera</taxon>
        <taxon>Muscomorpha</taxon>
        <taxon>Ephydroidea</taxon>
        <taxon>Drosophilidae</taxon>
        <taxon>Drosophila</taxon>
        <taxon>Sophophora</taxon>
    </lineage>
</organism>